<keyword evidence="2" id="KW-1185">Reference proteome</keyword>
<organism evidence="1 2">
    <name type="scientific">Dioscorea alata</name>
    <name type="common">Purple yam</name>
    <dbReference type="NCBI Taxonomy" id="55571"/>
    <lineage>
        <taxon>Eukaryota</taxon>
        <taxon>Viridiplantae</taxon>
        <taxon>Streptophyta</taxon>
        <taxon>Embryophyta</taxon>
        <taxon>Tracheophyta</taxon>
        <taxon>Spermatophyta</taxon>
        <taxon>Magnoliopsida</taxon>
        <taxon>Liliopsida</taxon>
        <taxon>Dioscoreales</taxon>
        <taxon>Dioscoreaceae</taxon>
        <taxon>Dioscorea</taxon>
    </lineage>
</organism>
<proteinExistence type="predicted"/>
<accession>A0ACB7WBU9</accession>
<gene>
    <name evidence="1" type="ORF">IHE45_04G049700</name>
</gene>
<dbReference type="EMBL" id="CM037014">
    <property type="protein sequence ID" value="KAH7685584.1"/>
    <property type="molecule type" value="Genomic_DNA"/>
</dbReference>
<name>A0ACB7WBU9_DIOAL</name>
<protein>
    <submittedName>
        <fullName evidence="1">Uncharacterized protein</fullName>
    </submittedName>
</protein>
<sequence length="114" mass="12570">MAGEGEGPQESSAVGVVAKIEEQWRKAKEHAETYPYVWGSYILVYGGIGVYLTYRWRKLRRTEDRVRVLQNRLRQLVDEEAAAARPAGSDAATPSSSSQPSSPPPHEESGPSVK</sequence>
<evidence type="ECO:0000313" key="1">
    <source>
        <dbReference type="EMBL" id="KAH7685584.1"/>
    </source>
</evidence>
<evidence type="ECO:0000313" key="2">
    <source>
        <dbReference type="Proteomes" id="UP000827976"/>
    </source>
</evidence>
<reference evidence="2" key="1">
    <citation type="journal article" date="2022" name="Nat. Commun.">
        <title>Chromosome evolution and the genetic basis of agronomically important traits in greater yam.</title>
        <authorList>
            <person name="Bredeson J.V."/>
            <person name="Lyons J.B."/>
            <person name="Oniyinde I.O."/>
            <person name="Okereke N.R."/>
            <person name="Kolade O."/>
            <person name="Nnabue I."/>
            <person name="Nwadili C.O."/>
            <person name="Hribova E."/>
            <person name="Parker M."/>
            <person name="Nwogha J."/>
            <person name="Shu S."/>
            <person name="Carlson J."/>
            <person name="Kariba R."/>
            <person name="Muthemba S."/>
            <person name="Knop K."/>
            <person name="Barton G.J."/>
            <person name="Sherwood A.V."/>
            <person name="Lopez-Montes A."/>
            <person name="Asiedu R."/>
            <person name="Jamnadass R."/>
            <person name="Muchugi A."/>
            <person name="Goodstein D."/>
            <person name="Egesi C.N."/>
            <person name="Featherston J."/>
            <person name="Asfaw A."/>
            <person name="Simpson G.G."/>
            <person name="Dolezel J."/>
            <person name="Hendre P.S."/>
            <person name="Van Deynze A."/>
            <person name="Kumar P.L."/>
            <person name="Obidiegwu J.E."/>
            <person name="Bhattacharjee R."/>
            <person name="Rokhsar D.S."/>
        </authorList>
    </citation>
    <scope>NUCLEOTIDE SEQUENCE [LARGE SCALE GENOMIC DNA]</scope>
    <source>
        <strain evidence="2">cv. TDa95/00328</strain>
    </source>
</reference>
<comment type="caution">
    <text evidence="1">The sequence shown here is derived from an EMBL/GenBank/DDBJ whole genome shotgun (WGS) entry which is preliminary data.</text>
</comment>
<dbReference type="Proteomes" id="UP000827976">
    <property type="component" value="Chromosome 4"/>
</dbReference>